<dbReference type="GO" id="GO:0004794">
    <property type="term" value="F:threonine deaminase activity"/>
    <property type="evidence" value="ECO:0007669"/>
    <property type="project" value="TreeGrafter"/>
</dbReference>
<reference evidence="9" key="1">
    <citation type="journal article" date="2014" name="Proc. Natl. Acad. Sci. U.S.A.">
        <title>Extensive sampling of basidiomycete genomes demonstrates inadequacy of the white-rot/brown-rot paradigm for wood decay fungi.</title>
        <authorList>
            <person name="Riley R."/>
            <person name="Salamov A.A."/>
            <person name="Brown D.W."/>
            <person name="Nagy L.G."/>
            <person name="Floudas D."/>
            <person name="Held B.W."/>
            <person name="Levasseur A."/>
            <person name="Lombard V."/>
            <person name="Morin E."/>
            <person name="Otillar R."/>
            <person name="Lindquist E.A."/>
            <person name="Sun H."/>
            <person name="LaButti K.M."/>
            <person name="Schmutz J."/>
            <person name="Jabbour D."/>
            <person name="Luo H."/>
            <person name="Baker S.E."/>
            <person name="Pisabarro A.G."/>
            <person name="Walton J.D."/>
            <person name="Blanchette R.A."/>
            <person name="Henrissat B."/>
            <person name="Martin F."/>
            <person name="Cullen D."/>
            <person name="Hibbett D.S."/>
            <person name="Grigoriev I.V."/>
        </authorList>
    </citation>
    <scope>NUCLEOTIDE SEQUENCE [LARGE SCALE GENOMIC DNA]</scope>
    <source>
        <strain evidence="9">MUCL 33604</strain>
    </source>
</reference>
<dbReference type="EC" id="4.3.1.17" evidence="3"/>
<dbReference type="GO" id="GO:0009097">
    <property type="term" value="P:isoleucine biosynthetic process"/>
    <property type="evidence" value="ECO:0007669"/>
    <property type="project" value="TreeGrafter"/>
</dbReference>
<dbReference type="AlphaFoldDB" id="A0A067PXD6"/>
<dbReference type="Proteomes" id="UP000027265">
    <property type="component" value="Unassembled WGS sequence"/>
</dbReference>
<dbReference type="OrthoDB" id="7773036at2759"/>
<evidence type="ECO:0000256" key="1">
    <source>
        <dbReference type="ARBA" id="ARBA00001933"/>
    </source>
</evidence>
<dbReference type="SUPFAM" id="SSF53686">
    <property type="entry name" value="Tryptophan synthase beta subunit-like PLP-dependent enzymes"/>
    <property type="match status" value="1"/>
</dbReference>
<dbReference type="Pfam" id="PF00291">
    <property type="entry name" value="PALP"/>
    <property type="match status" value="1"/>
</dbReference>
<proteinExistence type="inferred from homology"/>
<evidence type="ECO:0000259" key="7">
    <source>
        <dbReference type="Pfam" id="PF00291"/>
    </source>
</evidence>
<comment type="catalytic activity">
    <reaction evidence="6">
        <text>L-serine = pyruvate + NH4(+)</text>
        <dbReference type="Rhea" id="RHEA:19169"/>
        <dbReference type="ChEBI" id="CHEBI:15361"/>
        <dbReference type="ChEBI" id="CHEBI:28938"/>
        <dbReference type="ChEBI" id="CHEBI:33384"/>
        <dbReference type="EC" id="4.3.1.17"/>
    </reaction>
</comment>
<evidence type="ECO:0000256" key="6">
    <source>
        <dbReference type="ARBA" id="ARBA00049406"/>
    </source>
</evidence>
<dbReference type="InterPro" id="IPR050147">
    <property type="entry name" value="Ser/Thr_Dehydratase"/>
</dbReference>
<evidence type="ECO:0000256" key="2">
    <source>
        <dbReference type="ARBA" id="ARBA00010869"/>
    </source>
</evidence>
<dbReference type="GO" id="GO:0006567">
    <property type="term" value="P:L-threonine catabolic process"/>
    <property type="evidence" value="ECO:0007669"/>
    <property type="project" value="TreeGrafter"/>
</dbReference>
<dbReference type="InterPro" id="IPR036052">
    <property type="entry name" value="TrpB-like_PALP_sf"/>
</dbReference>
<dbReference type="HOGENOM" id="CLU_021152_3_0_1"/>
<dbReference type="EMBL" id="KL197715">
    <property type="protein sequence ID" value="KDQ59473.1"/>
    <property type="molecule type" value="Genomic_DNA"/>
</dbReference>
<dbReference type="GO" id="GO:0006565">
    <property type="term" value="P:L-serine catabolic process"/>
    <property type="evidence" value="ECO:0007669"/>
    <property type="project" value="TreeGrafter"/>
</dbReference>
<dbReference type="GO" id="GO:0003941">
    <property type="term" value="F:L-serine ammonia-lyase activity"/>
    <property type="evidence" value="ECO:0007669"/>
    <property type="project" value="UniProtKB-EC"/>
</dbReference>
<dbReference type="STRING" id="933084.A0A067PXD6"/>
<comment type="cofactor">
    <cofactor evidence="1">
        <name>pyridoxal 5'-phosphate</name>
        <dbReference type="ChEBI" id="CHEBI:597326"/>
    </cofactor>
</comment>
<evidence type="ECO:0000256" key="5">
    <source>
        <dbReference type="ARBA" id="ARBA00023239"/>
    </source>
</evidence>
<keyword evidence="5" id="KW-0456">Lyase</keyword>
<evidence type="ECO:0000256" key="4">
    <source>
        <dbReference type="ARBA" id="ARBA00022898"/>
    </source>
</evidence>
<protein>
    <recommendedName>
        <fullName evidence="3">L-serine ammonia-lyase</fullName>
        <ecNumber evidence="3">4.3.1.17</ecNumber>
    </recommendedName>
</protein>
<accession>A0A067PXD6</accession>
<evidence type="ECO:0000256" key="3">
    <source>
        <dbReference type="ARBA" id="ARBA00012093"/>
    </source>
</evidence>
<dbReference type="PANTHER" id="PTHR48078">
    <property type="entry name" value="THREONINE DEHYDRATASE, MITOCHONDRIAL-RELATED"/>
    <property type="match status" value="1"/>
</dbReference>
<name>A0A067PXD6_9AGAM</name>
<dbReference type="Gene3D" id="3.40.50.1100">
    <property type="match status" value="2"/>
</dbReference>
<gene>
    <name evidence="8" type="ORF">JAAARDRAFT_33046</name>
</gene>
<keyword evidence="9" id="KW-1185">Reference proteome</keyword>
<evidence type="ECO:0000313" key="8">
    <source>
        <dbReference type="EMBL" id="KDQ59473.1"/>
    </source>
</evidence>
<feature type="domain" description="Tryptophan synthase beta chain-like PALP" evidence="7">
    <location>
        <begin position="12"/>
        <end position="331"/>
    </location>
</feature>
<dbReference type="InterPro" id="IPR001926">
    <property type="entry name" value="TrpB-like_PALP"/>
</dbReference>
<dbReference type="InParanoid" id="A0A067PXD6"/>
<keyword evidence="4" id="KW-0663">Pyridoxal phosphate</keyword>
<organism evidence="8 9">
    <name type="scientific">Jaapia argillacea MUCL 33604</name>
    <dbReference type="NCBI Taxonomy" id="933084"/>
    <lineage>
        <taxon>Eukaryota</taxon>
        <taxon>Fungi</taxon>
        <taxon>Dikarya</taxon>
        <taxon>Basidiomycota</taxon>
        <taxon>Agaricomycotina</taxon>
        <taxon>Agaricomycetes</taxon>
        <taxon>Agaricomycetidae</taxon>
        <taxon>Jaapiales</taxon>
        <taxon>Jaapiaceae</taxon>
        <taxon>Jaapia</taxon>
    </lineage>
</organism>
<sequence>MTIEIESTPLWLETPLIYSSHISSLLSASVYLKLENLHPSQSFKYRGISHFINHAKATHGPDLHCIIASGGNAGIAGACAANVLKVKCTVYIPEGVSRQTLDFLKKEGAEVVVAGKFYAEALKRAEEAVRSDPNGVMIPAYDDPIVWEGHSSMVTEIARQIPDKPDAIFCSVGGGGLLGGLVVGCKNIGWDDVPLVALETIGSNCFYQSIRLNSQHDYTLPNGVQVVDDSTHNIPLAHLTKLTSRASGSLGASQPSAGVVKMVMERRGGIRCVSVPDEMSMQAVEFFAEDHKMLAELACATTLTAAYKSDLLAALFPSAKKPRTLVFIVCGGFKISMSEMVEYRQIVEENLKKGKAWEVLCDGETWTVQK</sequence>
<evidence type="ECO:0000313" key="9">
    <source>
        <dbReference type="Proteomes" id="UP000027265"/>
    </source>
</evidence>
<comment type="similarity">
    <text evidence="2">Belongs to the serine/threonine dehydratase family.</text>
</comment>
<dbReference type="PANTHER" id="PTHR48078:SF2">
    <property type="entry name" value="CATABOLIC L-SERINE_THREONINE DEHYDRATASE"/>
    <property type="match status" value="1"/>
</dbReference>